<feature type="transmembrane region" description="Helical" evidence="6">
    <location>
        <begin position="674"/>
        <end position="695"/>
    </location>
</feature>
<dbReference type="EMBL" id="JBHTLT010000121">
    <property type="protein sequence ID" value="MFD1206358.1"/>
    <property type="molecule type" value="Genomic_DNA"/>
</dbReference>
<evidence type="ECO:0000313" key="7">
    <source>
        <dbReference type="EMBL" id="MFD1206358.1"/>
    </source>
</evidence>
<dbReference type="PANTHER" id="PTHR39083">
    <property type="entry name" value="CYCLIC DI-GMP-BINDING PROTEIN"/>
    <property type="match status" value="1"/>
</dbReference>
<evidence type="ECO:0000313" key="8">
    <source>
        <dbReference type="Proteomes" id="UP001597231"/>
    </source>
</evidence>
<keyword evidence="4 6" id="KW-1133">Transmembrane helix</keyword>
<keyword evidence="5 6" id="KW-0472">Membrane</keyword>
<evidence type="ECO:0000256" key="5">
    <source>
        <dbReference type="ARBA" id="ARBA00023136"/>
    </source>
</evidence>
<dbReference type="Gene3D" id="2.60.120.260">
    <property type="entry name" value="Galactose-binding domain-like"/>
    <property type="match status" value="2"/>
</dbReference>
<evidence type="ECO:0000256" key="6">
    <source>
        <dbReference type="SAM" id="Phobius"/>
    </source>
</evidence>
<dbReference type="InterPro" id="IPR018513">
    <property type="entry name" value="Cell_synthase_bac"/>
</dbReference>
<name>A0ABW3U402_9BACL</name>
<dbReference type="PANTHER" id="PTHR39083:SF1">
    <property type="entry name" value="CYCLIC DI-GMP-BINDING PROTEIN"/>
    <property type="match status" value="1"/>
</dbReference>
<keyword evidence="3 6" id="KW-0812">Transmembrane</keyword>
<protein>
    <submittedName>
        <fullName evidence="7">Cellulose biosynthesis cyclic di-GMP-binding regulatory protein BcsB</fullName>
    </submittedName>
</protein>
<evidence type="ECO:0000256" key="2">
    <source>
        <dbReference type="ARBA" id="ARBA00022475"/>
    </source>
</evidence>
<gene>
    <name evidence="7" type="ORF">ACFQ38_14775</name>
</gene>
<evidence type="ECO:0000256" key="1">
    <source>
        <dbReference type="ARBA" id="ARBA00004162"/>
    </source>
</evidence>
<dbReference type="RefSeq" id="WP_381481895.1">
    <property type="nucleotide sequence ID" value="NZ_JBHTLT010000121.1"/>
</dbReference>
<evidence type="ECO:0000256" key="3">
    <source>
        <dbReference type="ARBA" id="ARBA00022692"/>
    </source>
</evidence>
<dbReference type="Pfam" id="PF03170">
    <property type="entry name" value="BcsB"/>
    <property type="match status" value="1"/>
</dbReference>
<accession>A0ABW3U402</accession>
<organism evidence="7 8">
    <name type="scientific">Sporosarcina contaminans</name>
    <dbReference type="NCBI Taxonomy" id="633403"/>
    <lineage>
        <taxon>Bacteria</taxon>
        <taxon>Bacillati</taxon>
        <taxon>Bacillota</taxon>
        <taxon>Bacilli</taxon>
        <taxon>Bacillales</taxon>
        <taxon>Caryophanaceae</taxon>
        <taxon>Sporosarcina</taxon>
    </lineage>
</organism>
<dbReference type="Proteomes" id="UP001597231">
    <property type="component" value="Unassembled WGS sequence"/>
</dbReference>
<evidence type="ECO:0000256" key="4">
    <source>
        <dbReference type="ARBA" id="ARBA00022989"/>
    </source>
</evidence>
<keyword evidence="2" id="KW-1003">Cell membrane</keyword>
<comment type="subcellular location">
    <subcellularLocation>
        <location evidence="1">Cell membrane</location>
        <topology evidence="1">Single-pass membrane protein</topology>
    </subcellularLocation>
</comment>
<keyword evidence="8" id="KW-1185">Reference proteome</keyword>
<proteinExistence type="predicted"/>
<reference evidence="8" key="1">
    <citation type="journal article" date="2019" name="Int. J. Syst. Evol. Microbiol.">
        <title>The Global Catalogue of Microorganisms (GCM) 10K type strain sequencing project: providing services to taxonomists for standard genome sequencing and annotation.</title>
        <authorList>
            <consortium name="The Broad Institute Genomics Platform"/>
            <consortium name="The Broad Institute Genome Sequencing Center for Infectious Disease"/>
            <person name="Wu L."/>
            <person name="Ma J."/>
        </authorList>
    </citation>
    <scope>NUCLEOTIDE SEQUENCE [LARGE SCALE GENOMIC DNA]</scope>
    <source>
        <strain evidence="8">CCUG 53915</strain>
    </source>
</reference>
<sequence>MRTFKMGSFIFAIVLIICCLFTNSVAKANYEIQMDDIKVAKEAVSPSINRHVITNQPLELYGPEQEATFYYEIRSTVDESGNELVLKLKHSELLIEPSSVSVSIDDEKVKTIALNNEQLTNQLTIPLTGNHLSKGFHKVTVSFHGILKEGVCVDQETSGNYLMIGIDSYIQLSGEVPGEASLSDYPSLFTMNGNANVTIVLPDLASLGTRNSGTALGAFLAERANVEIIRESKLETVKGNLIFIGAQDEFVSEKMKKLLSKAEVKAPAEGLVLSLHHIVGNGGTVDSLIVTGKSPEQIEKRMEILLNEQYSKQLIGQKMEVKSEPAKTTKENGEIVTFKSLGVGNLTFDRFNKKSETYFGYAPSSIPNDKNAQLELRLKRSETLGQIDEELSTSVTNQAPELVIFVNEIPHSINLQNLGEEEDGIYTVTLPIERNVIKNNRMISLSFEANGLRVKNPCFSFDDNRWVYVMDDSFISFPNNDAADAGMLSSFPFPFSERTKKMMIILPAAVEVDDDDLLTLYNSLVVNGRVPLVELADGGQLKDDELGDQHLLFIGGLANQPVLEKHADDLIVSHKTGVPNFQPFGFLQEAVDYYSWMQESPFSKDHLMMMIGQMGETEKKINDKLLDSIKNLEDPATIAVQTKDQRFYTNAMQVSSMAGELKSKQTQTEGKESVVWWFVGFASLLIMILIVLIVVKRNRERNRLEV</sequence>
<comment type="caution">
    <text evidence="7">The sequence shown here is derived from an EMBL/GenBank/DDBJ whole genome shotgun (WGS) entry which is preliminary data.</text>
</comment>